<dbReference type="InterPro" id="IPR018294">
    <property type="entry name" value="ISPD_synthase_CS"/>
</dbReference>
<dbReference type="Pfam" id="PF00106">
    <property type="entry name" value="adh_short"/>
    <property type="match status" value="1"/>
</dbReference>
<dbReference type="PROSITE" id="PS01295">
    <property type="entry name" value="ISPD"/>
    <property type="match status" value="1"/>
</dbReference>
<keyword evidence="5" id="KW-1185">Reference proteome</keyword>
<dbReference type="InterPro" id="IPR002347">
    <property type="entry name" value="SDR_fam"/>
</dbReference>
<dbReference type="Proteomes" id="UP000826014">
    <property type="component" value="Chromosome"/>
</dbReference>
<dbReference type="InterPro" id="IPR034683">
    <property type="entry name" value="IspD/TarI"/>
</dbReference>
<reference evidence="4 5" key="1">
    <citation type="journal article" date="2022" name="bioRxiv">
        <title>Ecology and evolution of chlamydial symbionts of arthropods.</title>
        <authorList>
            <person name="Halter T."/>
            <person name="Koestlbacher S."/>
            <person name="Collingro A."/>
            <person name="Sixt B.S."/>
            <person name="Toenshoff E.R."/>
            <person name="Hendrickx F."/>
            <person name="Kostanjsek R."/>
            <person name="Horn M."/>
        </authorList>
    </citation>
    <scope>NUCLEOTIDE SEQUENCE [LARGE SCALE GENOMIC DNA]</scope>
    <source>
        <strain evidence="4">W744xW776</strain>
    </source>
</reference>
<dbReference type="Pfam" id="PF01128">
    <property type="entry name" value="IspD"/>
    <property type="match status" value="1"/>
</dbReference>
<evidence type="ECO:0000256" key="1">
    <source>
        <dbReference type="ARBA" id="ARBA00022679"/>
    </source>
</evidence>
<dbReference type="PANTHER" id="PTHR32125">
    <property type="entry name" value="2-C-METHYL-D-ERYTHRITOL 4-PHOSPHATE CYTIDYLYLTRANSFERASE, CHLOROPLASTIC"/>
    <property type="match status" value="1"/>
</dbReference>
<keyword evidence="1" id="KW-0808">Transferase</keyword>
<gene>
    <name evidence="4" type="ORF">RHABOEDO_000295</name>
</gene>
<protein>
    <submittedName>
        <fullName evidence="4">Bifunctional ribulose 5-phosphate reductase/CDP-ribitol pyrophosphorylase Bcs1</fullName>
    </submittedName>
</protein>
<dbReference type="PANTHER" id="PTHR32125:SF4">
    <property type="entry name" value="2-C-METHYL-D-ERYTHRITOL 4-PHOSPHATE CYTIDYLYLTRANSFERASE, CHLOROPLASTIC"/>
    <property type="match status" value="1"/>
</dbReference>
<dbReference type="PRINTS" id="PR00080">
    <property type="entry name" value="SDRFAMILY"/>
</dbReference>
<evidence type="ECO:0000256" key="3">
    <source>
        <dbReference type="RuleBase" id="RU000363"/>
    </source>
</evidence>
<accession>A0ABX8UZ28</accession>
<keyword evidence="2" id="KW-0548">Nucleotidyltransferase</keyword>
<dbReference type="InterPro" id="IPR029044">
    <property type="entry name" value="Nucleotide-diphossugar_trans"/>
</dbReference>
<dbReference type="Gene3D" id="3.40.50.720">
    <property type="entry name" value="NAD(P)-binding Rossmann-like Domain"/>
    <property type="match status" value="1"/>
</dbReference>
<dbReference type="SUPFAM" id="SSF53448">
    <property type="entry name" value="Nucleotide-diphospho-sugar transferases"/>
    <property type="match status" value="1"/>
</dbReference>
<proteinExistence type="inferred from homology"/>
<dbReference type="PROSITE" id="PS00061">
    <property type="entry name" value="ADH_SHORT"/>
    <property type="match status" value="1"/>
</dbReference>
<dbReference type="EMBL" id="CP075587">
    <property type="protein sequence ID" value="QYF48184.1"/>
    <property type="molecule type" value="Genomic_DNA"/>
</dbReference>
<dbReference type="CDD" id="cd05233">
    <property type="entry name" value="SDR_c"/>
    <property type="match status" value="1"/>
</dbReference>
<evidence type="ECO:0000313" key="5">
    <source>
        <dbReference type="Proteomes" id="UP000826014"/>
    </source>
</evidence>
<evidence type="ECO:0000256" key="2">
    <source>
        <dbReference type="ARBA" id="ARBA00022695"/>
    </source>
</evidence>
<sequence length="444" mass="49342">MIVAILLMAGSGTRFGSQIPKQFHRLSGKKIYHHTLDKFLNTQLFSRIILVCAPEYIKQIQKETSFNDQVYVIAGGSNRQASSLKGLLACPSHTEIVVIHDAVRPFVSKEILQKNISLASLHKAVDTCITCSDTLVHTMDLKQIHAIPPRSQYLRGQTPQSFSYALILEAHLNAIQKNSSDDCSLVLAKDHQVFITEGSEYNIKITTELDLFLAEQIFRLQYSDTKSSLKTLKNKRYIITGGSGGIGQAIIKSLEKEGAKAIDVSRSSKSYPANLCCPSDVEKVFTDIFNDFGSVDGLINSIGFFIKKPFIRLSEQEIQEIVAANLTSVLFCCKYAQIKPQGHILNMASSSYSRGRKNYTIYASCKAAIVNFTQGLAEEYSHLYINAIAPQRTATAMRHREFPREDPSILLSTEEVAEAILNCLKSCITGSLIEVKFKPNSKDL</sequence>
<dbReference type="InterPro" id="IPR050088">
    <property type="entry name" value="IspD/TarI_cytidylyltransf_bact"/>
</dbReference>
<dbReference type="InterPro" id="IPR036291">
    <property type="entry name" value="NAD(P)-bd_dom_sf"/>
</dbReference>
<dbReference type="SUPFAM" id="SSF51735">
    <property type="entry name" value="NAD(P)-binding Rossmann-fold domains"/>
    <property type="match status" value="1"/>
</dbReference>
<evidence type="ECO:0000313" key="4">
    <source>
        <dbReference type="EMBL" id="QYF48184.1"/>
    </source>
</evidence>
<name>A0ABX8UZ28_9BACT</name>
<dbReference type="CDD" id="cd02516">
    <property type="entry name" value="CDP-ME_synthetase"/>
    <property type="match status" value="1"/>
</dbReference>
<dbReference type="PRINTS" id="PR00081">
    <property type="entry name" value="GDHRDH"/>
</dbReference>
<dbReference type="InterPro" id="IPR020904">
    <property type="entry name" value="Sc_DH/Rdtase_CS"/>
</dbReference>
<organism evidence="4 5">
    <name type="scientific">Candidatus Rhabdochlamydia oedothoracis</name>
    <dbReference type="NCBI Taxonomy" id="2720720"/>
    <lineage>
        <taxon>Bacteria</taxon>
        <taxon>Pseudomonadati</taxon>
        <taxon>Chlamydiota</taxon>
        <taxon>Chlamydiia</taxon>
        <taxon>Parachlamydiales</taxon>
        <taxon>Candidatus Rhabdochlamydiaceae</taxon>
        <taxon>Candidatus Rhabdochlamydia</taxon>
    </lineage>
</organism>
<dbReference type="RefSeq" id="WP_215216676.1">
    <property type="nucleotide sequence ID" value="NZ_CP075587.1"/>
</dbReference>
<comment type="similarity">
    <text evidence="3">Belongs to the short-chain dehydrogenases/reductases (SDR) family.</text>
</comment>
<dbReference type="Gene3D" id="3.90.550.10">
    <property type="entry name" value="Spore Coat Polysaccharide Biosynthesis Protein SpsA, Chain A"/>
    <property type="match status" value="1"/>
</dbReference>